<dbReference type="InterPro" id="IPR037066">
    <property type="entry name" value="Plug_dom_sf"/>
</dbReference>
<gene>
    <name evidence="10" type="ORF">DSL99_2872</name>
</gene>
<evidence type="ECO:0000259" key="9">
    <source>
        <dbReference type="Pfam" id="PF07715"/>
    </source>
</evidence>
<reference evidence="10 11" key="1">
    <citation type="submission" date="2018-07" db="EMBL/GenBank/DDBJ databases">
        <title>Leeuwenhoekiella genomics.</title>
        <authorList>
            <person name="Tahon G."/>
            <person name="Willems A."/>
        </authorList>
    </citation>
    <scope>NUCLEOTIDE SEQUENCE [LARGE SCALE GENOMIC DNA]</scope>
    <source>
        <strain evidence="10 11">LMG 1345</strain>
    </source>
</reference>
<sequence length="1038" mass="113204">MKSKITWCFALGLLFLTQLTFAQQKTITGTVTDGKNLPLPGVNIVVQGTSVGTQTDFDGNYSISAQQGQTLVFTYVGFEEQQKAIGVASTVNVEMTAGEALDEVVVVAYGTQTKKSLVGSVTSLSAENLEKQQLTTVTGAIQGTVAGVNVITSGGQPGNNPTIRIRGIGSINASADPLIVVDGVPFNGNINTISADQIESMNVLKDASSTALYGSRAANGVILITTKKGSYNSAPKITLTAVTGFSSPAVDLHEVIGNNDFMRYSWEAQRNANQYVSGQTAALAGQNASNELIPLLGYNPYNVAQPIDANGNLVPGANSLWQTNWQDAILRDTSLRNEYTLGISGGGDRSRYFLSANYLDQQGSVRTSDFKRITTRLNLESKVTDWLTVGLNTSLSNSTQNVPIQSGSTFGSSIQWIYSTSSIYPLYRRAEDGSLIRDNFGNPIYDYGSNTGQDVNGTRPLLGNENAAGALYNNETRNKRTNVIANGFAQVDFTDYLSFKTNISYENYLNDGFGYDNYAVGAAASVGGRVDQDRDITTTLNINNALNFNKRFGDHQVGATALFETYQYKFDALGAQGTGYLPGVKVLNGATTPEGITGYVNEERITSYLGRLSYSFKDRYFLEGSFRRDGSTRFSTDTRWGNFYSIGGSWVVSDENFLANSDVLSLFKLRASYGELGNNQGIGYFPYLQLFDTGWNELDNTGVLLGGVTDPRLTWETTAILDLGVDFGFFKNRIEGTVAYFTKEAIDLLYDRPLPISTGNSSITTNTGSIKNSGVEVNVTGHIIRTANVQWSAGVNFAFVKNEITELTQDGFINGTKRYEVGKSIYDFYIQEWAGVDPEDGYGMWYMDEMDADGNPTGEKVTTKNYSEAGRYYQDSALPDVTGGFNTDLRVGNFDFSALFNFAFGGTFYDSSYASLMDGFSRPGYQASPNISARWQQPGDVTDVPLLLNANNDFNGTSTRFLYDNDFVRLRALTLGYTLPSSVAESIYVDKLRFYLRGDNLFTWQSHTGIDPEQNLAGTTDSRSSILKTVSLGVNLNF</sequence>
<keyword evidence="4 7" id="KW-0812">Transmembrane</keyword>
<dbReference type="InterPro" id="IPR036942">
    <property type="entry name" value="Beta-barrel_TonB_sf"/>
</dbReference>
<name>A0A4Q0PJ10_9FLAO</name>
<dbReference type="Gene3D" id="2.40.170.20">
    <property type="entry name" value="TonB-dependent receptor, beta-barrel domain"/>
    <property type="match status" value="1"/>
</dbReference>
<dbReference type="NCBIfam" id="TIGR04057">
    <property type="entry name" value="SusC_RagA_signa"/>
    <property type="match status" value="1"/>
</dbReference>
<dbReference type="InterPro" id="IPR039426">
    <property type="entry name" value="TonB-dep_rcpt-like"/>
</dbReference>
<evidence type="ECO:0000313" key="11">
    <source>
        <dbReference type="Proteomes" id="UP000290608"/>
    </source>
</evidence>
<keyword evidence="8" id="KW-0732">Signal</keyword>
<dbReference type="GO" id="GO:0009279">
    <property type="term" value="C:cell outer membrane"/>
    <property type="evidence" value="ECO:0007669"/>
    <property type="project" value="UniProtKB-SubCell"/>
</dbReference>
<dbReference type="FunFam" id="2.170.130.10:FF:000003">
    <property type="entry name" value="SusC/RagA family TonB-linked outer membrane protein"/>
    <property type="match status" value="1"/>
</dbReference>
<dbReference type="InterPro" id="IPR008969">
    <property type="entry name" value="CarboxyPept-like_regulatory"/>
</dbReference>
<evidence type="ECO:0000313" key="10">
    <source>
        <dbReference type="EMBL" id="RXG27348.1"/>
    </source>
</evidence>
<dbReference type="NCBIfam" id="TIGR04056">
    <property type="entry name" value="OMP_RagA_SusC"/>
    <property type="match status" value="1"/>
</dbReference>
<comment type="subcellular location">
    <subcellularLocation>
        <location evidence="1 7">Cell outer membrane</location>
        <topology evidence="1 7">Multi-pass membrane protein</topology>
    </subcellularLocation>
</comment>
<dbReference type="Gene3D" id="2.60.40.1120">
    <property type="entry name" value="Carboxypeptidase-like, regulatory domain"/>
    <property type="match status" value="1"/>
</dbReference>
<organism evidence="10 11">
    <name type="scientific">Leeuwenhoekiella marinoflava</name>
    <dbReference type="NCBI Taxonomy" id="988"/>
    <lineage>
        <taxon>Bacteria</taxon>
        <taxon>Pseudomonadati</taxon>
        <taxon>Bacteroidota</taxon>
        <taxon>Flavobacteriia</taxon>
        <taxon>Flavobacteriales</taxon>
        <taxon>Flavobacteriaceae</taxon>
        <taxon>Leeuwenhoekiella</taxon>
    </lineage>
</organism>
<feature type="domain" description="TonB-dependent receptor plug" evidence="9">
    <location>
        <begin position="114"/>
        <end position="221"/>
    </location>
</feature>
<dbReference type="AlphaFoldDB" id="A0A4Q0PJ10"/>
<accession>A0A4Q0PJ10</accession>
<evidence type="ECO:0000256" key="1">
    <source>
        <dbReference type="ARBA" id="ARBA00004571"/>
    </source>
</evidence>
<evidence type="ECO:0000256" key="5">
    <source>
        <dbReference type="ARBA" id="ARBA00023136"/>
    </source>
</evidence>
<dbReference type="SUPFAM" id="SSF49464">
    <property type="entry name" value="Carboxypeptidase regulatory domain-like"/>
    <property type="match status" value="1"/>
</dbReference>
<dbReference type="InterPro" id="IPR023997">
    <property type="entry name" value="TonB-dep_OMP_SusC/RagA_CS"/>
</dbReference>
<protein>
    <submittedName>
        <fullName evidence="10">TonB-linked SusC/RagA family outer membrane protein</fullName>
    </submittedName>
</protein>
<comment type="similarity">
    <text evidence="7">Belongs to the TonB-dependent receptor family.</text>
</comment>
<dbReference type="Pfam" id="PF07715">
    <property type="entry name" value="Plug"/>
    <property type="match status" value="1"/>
</dbReference>
<proteinExistence type="inferred from homology"/>
<evidence type="ECO:0000256" key="2">
    <source>
        <dbReference type="ARBA" id="ARBA00022448"/>
    </source>
</evidence>
<keyword evidence="3 7" id="KW-1134">Transmembrane beta strand</keyword>
<comment type="caution">
    <text evidence="10">The sequence shown here is derived from an EMBL/GenBank/DDBJ whole genome shotgun (WGS) entry which is preliminary data.</text>
</comment>
<dbReference type="InterPro" id="IPR023996">
    <property type="entry name" value="TonB-dep_OMP_SusC/RagA"/>
</dbReference>
<keyword evidence="5 7" id="KW-0472">Membrane</keyword>
<evidence type="ECO:0000256" key="7">
    <source>
        <dbReference type="PROSITE-ProRule" id="PRU01360"/>
    </source>
</evidence>
<dbReference type="STRING" id="1122159.SAMN02745246_03252"/>
<dbReference type="RefSeq" id="WP_073100305.1">
    <property type="nucleotide sequence ID" value="NZ_JBALUR010000025.1"/>
</dbReference>
<evidence type="ECO:0000256" key="6">
    <source>
        <dbReference type="ARBA" id="ARBA00023237"/>
    </source>
</evidence>
<feature type="signal peptide" evidence="8">
    <location>
        <begin position="1"/>
        <end position="22"/>
    </location>
</feature>
<keyword evidence="6 7" id="KW-0998">Cell outer membrane</keyword>
<dbReference type="EMBL" id="QOVL01000015">
    <property type="protein sequence ID" value="RXG27348.1"/>
    <property type="molecule type" value="Genomic_DNA"/>
</dbReference>
<evidence type="ECO:0000256" key="8">
    <source>
        <dbReference type="SAM" id="SignalP"/>
    </source>
</evidence>
<dbReference type="Pfam" id="PF13715">
    <property type="entry name" value="CarbopepD_reg_2"/>
    <property type="match status" value="1"/>
</dbReference>
<keyword evidence="2 7" id="KW-0813">Transport</keyword>
<dbReference type="Gene3D" id="2.170.130.10">
    <property type="entry name" value="TonB-dependent receptor, plug domain"/>
    <property type="match status" value="1"/>
</dbReference>
<dbReference type="SUPFAM" id="SSF56935">
    <property type="entry name" value="Porins"/>
    <property type="match status" value="1"/>
</dbReference>
<dbReference type="PROSITE" id="PS52016">
    <property type="entry name" value="TONB_DEPENDENT_REC_3"/>
    <property type="match status" value="1"/>
</dbReference>
<dbReference type="Proteomes" id="UP000290608">
    <property type="component" value="Unassembled WGS sequence"/>
</dbReference>
<dbReference type="InterPro" id="IPR012910">
    <property type="entry name" value="Plug_dom"/>
</dbReference>
<evidence type="ECO:0000256" key="3">
    <source>
        <dbReference type="ARBA" id="ARBA00022452"/>
    </source>
</evidence>
<evidence type="ECO:0000256" key="4">
    <source>
        <dbReference type="ARBA" id="ARBA00022692"/>
    </source>
</evidence>
<feature type="chain" id="PRO_5020313318" evidence="8">
    <location>
        <begin position="23"/>
        <end position="1038"/>
    </location>
</feature>